<organism evidence="1 2">
    <name type="scientific">Ruminococcus gauvreauii</name>
    <dbReference type="NCBI Taxonomy" id="438033"/>
    <lineage>
        <taxon>Bacteria</taxon>
        <taxon>Bacillati</taxon>
        <taxon>Bacillota</taxon>
        <taxon>Clostridia</taxon>
        <taxon>Eubacteriales</taxon>
        <taxon>Oscillospiraceae</taxon>
        <taxon>Ruminococcus</taxon>
    </lineage>
</organism>
<proteinExistence type="predicted"/>
<dbReference type="RefSeq" id="WP_156887915.1">
    <property type="nucleotide sequence ID" value="NZ_CABLBR010000045.1"/>
</dbReference>
<accession>A0ABY5VDW2</accession>
<dbReference type="EMBL" id="CP102290">
    <property type="protein sequence ID" value="UWP58735.1"/>
    <property type="molecule type" value="Genomic_DNA"/>
</dbReference>
<sequence>MEGREAKRNRMIRKKTVEAWMDVIVYAVLKVYQNLKNKGNSKVWKQMLAIAFFD</sequence>
<evidence type="ECO:0000313" key="1">
    <source>
        <dbReference type="EMBL" id="UWP58735.1"/>
    </source>
</evidence>
<evidence type="ECO:0008006" key="3">
    <source>
        <dbReference type="Google" id="ProtNLM"/>
    </source>
</evidence>
<dbReference type="Proteomes" id="UP001060164">
    <property type="component" value="Chromosome"/>
</dbReference>
<evidence type="ECO:0000313" key="2">
    <source>
        <dbReference type="Proteomes" id="UP001060164"/>
    </source>
</evidence>
<reference evidence="1" key="1">
    <citation type="journal article" date="2022" name="Cell">
        <title>Design, construction, and in vivo augmentation of a complex gut microbiome.</title>
        <authorList>
            <person name="Cheng A.G."/>
            <person name="Ho P.Y."/>
            <person name="Aranda-Diaz A."/>
            <person name="Jain S."/>
            <person name="Yu F.B."/>
            <person name="Meng X."/>
            <person name="Wang M."/>
            <person name="Iakiviak M."/>
            <person name="Nagashima K."/>
            <person name="Zhao A."/>
            <person name="Murugkar P."/>
            <person name="Patil A."/>
            <person name="Atabakhsh K."/>
            <person name="Weakley A."/>
            <person name="Yan J."/>
            <person name="Brumbaugh A.R."/>
            <person name="Higginbottom S."/>
            <person name="Dimas A."/>
            <person name="Shiver A.L."/>
            <person name="Deutschbauer A."/>
            <person name="Neff N."/>
            <person name="Sonnenburg J.L."/>
            <person name="Huang K.C."/>
            <person name="Fischbach M.A."/>
        </authorList>
    </citation>
    <scope>NUCLEOTIDE SEQUENCE</scope>
    <source>
        <strain evidence="1">DSM 19829</strain>
    </source>
</reference>
<gene>
    <name evidence="1" type="ORF">NQ502_15355</name>
</gene>
<protein>
    <recommendedName>
        <fullName evidence="3">Transposase</fullName>
    </recommendedName>
</protein>
<keyword evidence="2" id="KW-1185">Reference proteome</keyword>
<name>A0ABY5VDW2_9FIRM</name>